<evidence type="ECO:0000256" key="6">
    <source>
        <dbReference type="ARBA" id="ARBA00023136"/>
    </source>
</evidence>
<dbReference type="InterPro" id="IPR045621">
    <property type="entry name" value="BPD_transp_1_N"/>
</dbReference>
<comment type="caution">
    <text evidence="9">The sequence shown here is derived from an EMBL/GenBank/DDBJ whole genome shotgun (WGS) entry which is preliminary data.</text>
</comment>
<feature type="domain" description="ABC transmembrane type-1" evidence="8">
    <location>
        <begin position="98"/>
        <end position="311"/>
    </location>
</feature>
<dbReference type="InterPro" id="IPR035906">
    <property type="entry name" value="MetI-like_sf"/>
</dbReference>
<sequence length="327" mass="36376">MSFRRFLVKRIAISLVLTLVSVSIIFLTLRLLPGDPFSSLIASGGLTQEQVEALRVQYGLDEPVYVQYIKYVQSLLTLNFGFSIAQSRPVSEIIFPRLLNTMILLVPALVVTAIVSSALGSYAGWNRGSWFEQSSIVVTTFFRSTPVFVTGIFFLIIFSYQLDLLPAFGMRSPVANPEGFVETYLHPDFAMHYFLPFLATVLYYSGDFLMLARNSVVERKGSAFLTLHRAKGLSEMEQLARAGRNSMLPLLTYFALRLGMMFQGVITLEVVFAWPGIGRALVLAINQKDYPTVQAAIFIMAFAVIVMNLLADVMYAKVDPTVEGGDV</sequence>
<protein>
    <submittedName>
        <fullName evidence="9">ABC transporter permease</fullName>
    </submittedName>
</protein>
<evidence type="ECO:0000256" key="5">
    <source>
        <dbReference type="ARBA" id="ARBA00022989"/>
    </source>
</evidence>
<dbReference type="AlphaFoldDB" id="A0A643K1Y8"/>
<feature type="transmembrane region" description="Helical" evidence="7">
    <location>
        <begin position="193"/>
        <end position="212"/>
    </location>
</feature>
<dbReference type="PROSITE" id="PS50928">
    <property type="entry name" value="ABC_TM1"/>
    <property type="match status" value="1"/>
</dbReference>
<proteinExistence type="inferred from homology"/>
<keyword evidence="4 7" id="KW-0812">Transmembrane</keyword>
<evidence type="ECO:0000313" key="9">
    <source>
        <dbReference type="EMBL" id="KAB1188782.1"/>
    </source>
</evidence>
<dbReference type="SUPFAM" id="SSF161098">
    <property type="entry name" value="MetI-like"/>
    <property type="match status" value="1"/>
</dbReference>
<organism evidence="9">
    <name type="scientific">Haloferax sp. CBA1149</name>
    <dbReference type="NCBI Taxonomy" id="2650753"/>
    <lineage>
        <taxon>Archaea</taxon>
        <taxon>Methanobacteriati</taxon>
        <taxon>Methanobacteriota</taxon>
        <taxon>Stenosarchaea group</taxon>
        <taxon>Halobacteria</taxon>
        <taxon>Halobacteriales</taxon>
        <taxon>Haloferacaceae</taxon>
        <taxon>Haloferax</taxon>
    </lineage>
</organism>
<keyword evidence="2 7" id="KW-0813">Transport</keyword>
<dbReference type="EMBL" id="VZUS01000001">
    <property type="protein sequence ID" value="KAB1188782.1"/>
    <property type="molecule type" value="Genomic_DNA"/>
</dbReference>
<evidence type="ECO:0000256" key="1">
    <source>
        <dbReference type="ARBA" id="ARBA00004651"/>
    </source>
</evidence>
<reference evidence="9" key="1">
    <citation type="submission" date="2019-09" db="EMBL/GenBank/DDBJ databases">
        <title>Genomic analysis of Haloferax sp. CBA1149.</title>
        <authorList>
            <person name="Roh S.W."/>
        </authorList>
    </citation>
    <scope>NUCLEOTIDE SEQUENCE</scope>
    <source>
        <strain evidence="9">CBA1149</strain>
    </source>
</reference>
<evidence type="ECO:0000256" key="4">
    <source>
        <dbReference type="ARBA" id="ARBA00022692"/>
    </source>
</evidence>
<dbReference type="Gene3D" id="1.10.3720.10">
    <property type="entry name" value="MetI-like"/>
    <property type="match status" value="1"/>
</dbReference>
<feature type="transmembrane region" description="Helical" evidence="7">
    <location>
        <begin position="250"/>
        <end position="273"/>
    </location>
</feature>
<dbReference type="InterPro" id="IPR000515">
    <property type="entry name" value="MetI-like"/>
</dbReference>
<dbReference type="GO" id="GO:0055085">
    <property type="term" value="P:transmembrane transport"/>
    <property type="evidence" value="ECO:0007669"/>
    <property type="project" value="InterPro"/>
</dbReference>
<dbReference type="PANTHER" id="PTHR43163">
    <property type="entry name" value="DIPEPTIDE TRANSPORT SYSTEM PERMEASE PROTEIN DPPB-RELATED"/>
    <property type="match status" value="1"/>
</dbReference>
<dbReference type="GO" id="GO:0005886">
    <property type="term" value="C:plasma membrane"/>
    <property type="evidence" value="ECO:0007669"/>
    <property type="project" value="UniProtKB-SubCell"/>
</dbReference>
<accession>A0A643K1Y8</accession>
<feature type="transmembrane region" description="Helical" evidence="7">
    <location>
        <begin position="293"/>
        <end position="311"/>
    </location>
</feature>
<name>A0A643K1Y8_9EURY</name>
<evidence type="ECO:0000256" key="2">
    <source>
        <dbReference type="ARBA" id="ARBA00022448"/>
    </source>
</evidence>
<keyword evidence="5 7" id="KW-1133">Transmembrane helix</keyword>
<feature type="transmembrane region" description="Helical" evidence="7">
    <location>
        <begin position="102"/>
        <end position="124"/>
    </location>
</feature>
<evidence type="ECO:0000256" key="7">
    <source>
        <dbReference type="RuleBase" id="RU363032"/>
    </source>
</evidence>
<feature type="transmembrane region" description="Helical" evidence="7">
    <location>
        <begin position="12"/>
        <end position="32"/>
    </location>
</feature>
<comment type="similarity">
    <text evidence="7">Belongs to the binding-protein-dependent transport system permease family.</text>
</comment>
<dbReference type="Pfam" id="PF19300">
    <property type="entry name" value="BPD_transp_1_N"/>
    <property type="match status" value="1"/>
</dbReference>
<dbReference type="PANTHER" id="PTHR43163:SF6">
    <property type="entry name" value="DIPEPTIDE TRANSPORT SYSTEM PERMEASE PROTEIN DPPB-RELATED"/>
    <property type="match status" value="1"/>
</dbReference>
<feature type="transmembrane region" description="Helical" evidence="7">
    <location>
        <begin position="136"/>
        <end position="160"/>
    </location>
</feature>
<keyword evidence="6 7" id="KW-0472">Membrane</keyword>
<comment type="subcellular location">
    <subcellularLocation>
        <location evidence="1 7">Cell membrane</location>
        <topology evidence="1 7">Multi-pass membrane protein</topology>
    </subcellularLocation>
</comment>
<keyword evidence="3" id="KW-1003">Cell membrane</keyword>
<dbReference type="RefSeq" id="WP_151138903.1">
    <property type="nucleotide sequence ID" value="NZ_VZUS01000001.1"/>
</dbReference>
<evidence type="ECO:0000259" key="8">
    <source>
        <dbReference type="PROSITE" id="PS50928"/>
    </source>
</evidence>
<gene>
    <name evidence="9" type="ORF">Hfx1149_12350</name>
</gene>
<evidence type="ECO:0000256" key="3">
    <source>
        <dbReference type="ARBA" id="ARBA00022475"/>
    </source>
</evidence>
<dbReference type="Pfam" id="PF00528">
    <property type="entry name" value="BPD_transp_1"/>
    <property type="match status" value="1"/>
</dbReference>